<protein>
    <submittedName>
        <fullName evidence="1">Uncharacterized protein</fullName>
    </submittedName>
</protein>
<evidence type="ECO:0000313" key="2">
    <source>
        <dbReference type="Proteomes" id="UP000823773"/>
    </source>
</evidence>
<comment type="caution">
    <text evidence="1">The sequence shown here is derived from an EMBL/GenBank/DDBJ whole genome shotgun (WGS) entry which is preliminary data.</text>
</comment>
<dbReference type="EMBL" id="JAGGJR010000006">
    <property type="protein sequence ID" value="MBP1874037.1"/>
    <property type="molecule type" value="Genomic_DNA"/>
</dbReference>
<sequence>MPKSPWLALVAAVPMIVYATVASSSPFAMTLFGHQVSISPSGDQFKLEIDEREVLRNYYLDLDEIYVINGTPTVVGTSSGGGNACEGAPFIVSFPRNESPRLDGPLDTCFGVKVEASDIALTLSTAPTPNEPGKRWTWTPSDGIKEAENAAFVADVSKGWPQLRERTASHPADLLGYAELNAEITRLAGPDAKLVNDILMGVGSGKYDGDLFVGTSCSRHMCLDQEAIVIADIPHKTMYLAWKPSGQKIKVNPEVKSWPERPRAALRNWAAKWK</sequence>
<evidence type="ECO:0000313" key="1">
    <source>
        <dbReference type="EMBL" id="MBP1874037.1"/>
    </source>
</evidence>
<gene>
    <name evidence="1" type="ORF">J2Z19_003761</name>
</gene>
<accession>A0ACC5SYU8</accession>
<name>A0ACC5SYU8_ENSAD</name>
<dbReference type="Proteomes" id="UP000823773">
    <property type="component" value="Unassembled WGS sequence"/>
</dbReference>
<reference evidence="1" key="1">
    <citation type="submission" date="2021-03" db="EMBL/GenBank/DDBJ databases">
        <title>Genomic Encyclopedia of Type Strains, Phase IV (KMG-IV): sequencing the most valuable type-strain genomes for metagenomic binning, comparative biology and taxonomic classification.</title>
        <authorList>
            <person name="Goeker M."/>
        </authorList>
    </citation>
    <scope>NUCLEOTIDE SEQUENCE</scope>
    <source>
        <strain evidence="1">DSM 18131</strain>
    </source>
</reference>
<proteinExistence type="predicted"/>
<keyword evidence="2" id="KW-1185">Reference proteome</keyword>
<organism evidence="1 2">
    <name type="scientific">Ensifer adhaerens</name>
    <name type="common">Sinorhizobium morelense</name>
    <dbReference type="NCBI Taxonomy" id="106592"/>
    <lineage>
        <taxon>Bacteria</taxon>
        <taxon>Pseudomonadati</taxon>
        <taxon>Pseudomonadota</taxon>
        <taxon>Alphaproteobacteria</taxon>
        <taxon>Hyphomicrobiales</taxon>
        <taxon>Rhizobiaceae</taxon>
        <taxon>Sinorhizobium/Ensifer group</taxon>
        <taxon>Ensifer</taxon>
    </lineage>
</organism>